<feature type="transmembrane region" description="Helical" evidence="6">
    <location>
        <begin position="284"/>
        <end position="304"/>
    </location>
</feature>
<evidence type="ECO:0000256" key="3">
    <source>
        <dbReference type="ARBA" id="ARBA00022692"/>
    </source>
</evidence>
<feature type="domain" description="Major facilitator superfamily (MFS) profile" evidence="7">
    <location>
        <begin position="9"/>
        <end position="403"/>
    </location>
</feature>
<dbReference type="PANTHER" id="PTHR23513">
    <property type="entry name" value="INTEGRAL MEMBRANE EFFLUX PROTEIN-RELATED"/>
    <property type="match status" value="1"/>
</dbReference>
<dbReference type="SUPFAM" id="SSF103473">
    <property type="entry name" value="MFS general substrate transporter"/>
    <property type="match status" value="1"/>
</dbReference>
<organism evidence="8 9">
    <name type="scientific">Streptomyces europaeiscabiei</name>
    <dbReference type="NCBI Taxonomy" id="146819"/>
    <lineage>
        <taxon>Bacteria</taxon>
        <taxon>Bacillati</taxon>
        <taxon>Actinomycetota</taxon>
        <taxon>Actinomycetes</taxon>
        <taxon>Kitasatosporales</taxon>
        <taxon>Streptomycetaceae</taxon>
        <taxon>Streptomyces</taxon>
    </lineage>
</organism>
<evidence type="ECO:0000256" key="5">
    <source>
        <dbReference type="ARBA" id="ARBA00023136"/>
    </source>
</evidence>
<feature type="transmembrane region" description="Helical" evidence="6">
    <location>
        <begin position="12"/>
        <end position="34"/>
    </location>
</feature>
<dbReference type="InterPro" id="IPR036259">
    <property type="entry name" value="MFS_trans_sf"/>
</dbReference>
<dbReference type="PANTHER" id="PTHR23513:SF18">
    <property type="entry name" value="INTEGRAL MEMBRANE PROTEIN"/>
    <property type="match status" value="1"/>
</dbReference>
<proteinExistence type="predicted"/>
<dbReference type="Proteomes" id="UP001271274">
    <property type="component" value="Unassembled WGS sequence"/>
</dbReference>
<feature type="transmembrane region" description="Helical" evidence="6">
    <location>
        <begin position="46"/>
        <end position="69"/>
    </location>
</feature>
<evidence type="ECO:0000313" key="9">
    <source>
        <dbReference type="Proteomes" id="UP001271274"/>
    </source>
</evidence>
<evidence type="ECO:0000256" key="1">
    <source>
        <dbReference type="ARBA" id="ARBA00004651"/>
    </source>
</evidence>
<keyword evidence="3 6" id="KW-0812">Transmembrane</keyword>
<accession>A0ABU4NDX2</accession>
<feature type="transmembrane region" description="Helical" evidence="6">
    <location>
        <begin position="168"/>
        <end position="187"/>
    </location>
</feature>
<feature type="transmembrane region" description="Helical" evidence="6">
    <location>
        <begin position="349"/>
        <end position="371"/>
    </location>
</feature>
<feature type="transmembrane region" description="Helical" evidence="6">
    <location>
        <begin position="220"/>
        <end position="243"/>
    </location>
</feature>
<sequence length="452" mass="46325">MLAVLRHRAYRRLFAAQVVALVGTGLATVALGLLAYDLAGADAGSVLGTALAIKMVAYVVIAPAVGAVADRLPRRALMVTADLMRAGIAVSLPFVGEVWQVYVLVFLLQSASAAFTPTFQAVIPDVLPEERDYTRALSMSRLAYDLESLFSPALAAALLSVITYDWLFTGTVLGFLASAALVVSTALPERAAATVPRTGGAYTRATAGTRLFLAVPGLRALLALNLAVAAAGAMVTVNSVVYVRDVLGLSAGAVPLALGAYGAGSMAVALVLPRLLDKVQDRAVMLPGALSLTVVFAGLGGVTAAPGGGWRLPALLVLWAAFGAASSAVLTPAGRLVRRSVAPGERTAAFAAQFSLSHGCWLLTYPLAGWLGAAAGLNWAVLALGSIGVGAALLAVRLWPARSTADGHAAPVPASHVHADLPLGHPHLAGALRVRAGWLHSHGHLTDGLHAR</sequence>
<dbReference type="InterPro" id="IPR020846">
    <property type="entry name" value="MFS_dom"/>
</dbReference>
<dbReference type="Gene3D" id="1.20.1250.20">
    <property type="entry name" value="MFS general substrate transporter like domains"/>
    <property type="match status" value="2"/>
</dbReference>
<dbReference type="CDD" id="cd06173">
    <property type="entry name" value="MFS_MefA_like"/>
    <property type="match status" value="1"/>
</dbReference>
<comment type="caution">
    <text evidence="8">The sequence shown here is derived from an EMBL/GenBank/DDBJ whole genome shotgun (WGS) entry which is preliminary data.</text>
</comment>
<keyword evidence="2" id="KW-1003">Cell membrane</keyword>
<feature type="transmembrane region" description="Helical" evidence="6">
    <location>
        <begin position="377"/>
        <end position="396"/>
    </location>
</feature>
<evidence type="ECO:0000256" key="6">
    <source>
        <dbReference type="SAM" id="Phobius"/>
    </source>
</evidence>
<name>A0ABU4NDX2_9ACTN</name>
<evidence type="ECO:0000256" key="2">
    <source>
        <dbReference type="ARBA" id="ARBA00022475"/>
    </source>
</evidence>
<dbReference type="PROSITE" id="PS50850">
    <property type="entry name" value="MFS"/>
    <property type="match status" value="1"/>
</dbReference>
<evidence type="ECO:0000256" key="4">
    <source>
        <dbReference type="ARBA" id="ARBA00022989"/>
    </source>
</evidence>
<evidence type="ECO:0000313" key="8">
    <source>
        <dbReference type="EMBL" id="MDX3701275.1"/>
    </source>
</evidence>
<protein>
    <submittedName>
        <fullName evidence="8">MFS transporter</fullName>
    </submittedName>
</protein>
<comment type="subcellular location">
    <subcellularLocation>
        <location evidence="1">Cell membrane</location>
        <topology evidence="1">Multi-pass membrane protein</topology>
    </subcellularLocation>
</comment>
<dbReference type="Pfam" id="PF07690">
    <property type="entry name" value="MFS_1"/>
    <property type="match status" value="1"/>
</dbReference>
<feature type="transmembrane region" description="Helical" evidence="6">
    <location>
        <begin position="316"/>
        <end position="337"/>
    </location>
</feature>
<dbReference type="InterPro" id="IPR011701">
    <property type="entry name" value="MFS"/>
</dbReference>
<dbReference type="RefSeq" id="WP_046702949.1">
    <property type="nucleotide sequence ID" value="NZ_JARAUT010000017.1"/>
</dbReference>
<dbReference type="EMBL" id="JARAYU010000004">
    <property type="protein sequence ID" value="MDX3701275.1"/>
    <property type="molecule type" value="Genomic_DNA"/>
</dbReference>
<feature type="transmembrane region" description="Helical" evidence="6">
    <location>
        <begin position="249"/>
        <end position="272"/>
    </location>
</feature>
<reference evidence="8 9" key="1">
    <citation type="journal article" date="2023" name="Microb. Genom.">
        <title>Mesoterricola silvestris gen. nov., sp. nov., Mesoterricola sediminis sp. nov., Geothrix oryzae sp. nov., Geothrix edaphica sp. nov., Geothrix rubra sp. nov., and Geothrix limicola sp. nov., six novel members of Acidobacteriota isolated from soils.</title>
        <authorList>
            <person name="Weisberg A.J."/>
            <person name="Pearce E."/>
            <person name="Kramer C.G."/>
            <person name="Chang J.H."/>
            <person name="Clarke C.R."/>
        </authorList>
    </citation>
    <scope>NUCLEOTIDE SEQUENCE [LARGE SCALE GENOMIC DNA]</scope>
    <source>
        <strain evidence="8 9">ID09-01A</strain>
    </source>
</reference>
<gene>
    <name evidence="8" type="ORF">PV662_16190</name>
</gene>
<keyword evidence="9" id="KW-1185">Reference proteome</keyword>
<keyword evidence="5 6" id="KW-0472">Membrane</keyword>
<evidence type="ECO:0000259" key="7">
    <source>
        <dbReference type="PROSITE" id="PS50850"/>
    </source>
</evidence>
<keyword evidence="4 6" id="KW-1133">Transmembrane helix</keyword>